<keyword evidence="2" id="KW-1185">Reference proteome</keyword>
<keyword evidence="1" id="KW-0808">Transferase</keyword>
<gene>
    <name evidence="1" type="ORF">PACLA_8A031730</name>
</gene>
<organism evidence="1 2">
    <name type="scientific">Paramuricea clavata</name>
    <name type="common">Red gorgonian</name>
    <name type="synonym">Violescent sea-whip</name>
    <dbReference type="NCBI Taxonomy" id="317549"/>
    <lineage>
        <taxon>Eukaryota</taxon>
        <taxon>Metazoa</taxon>
        <taxon>Cnidaria</taxon>
        <taxon>Anthozoa</taxon>
        <taxon>Octocorallia</taxon>
        <taxon>Malacalcyonacea</taxon>
        <taxon>Plexauridae</taxon>
        <taxon>Paramuricea</taxon>
    </lineage>
</organism>
<dbReference type="GO" id="GO:0016706">
    <property type="term" value="F:2-oxoglutarate-dependent dioxygenase activity"/>
    <property type="evidence" value="ECO:0007669"/>
    <property type="project" value="InterPro"/>
</dbReference>
<accession>A0A6S7IYU1</accession>
<name>A0A6S7IYU1_PARCT</name>
<dbReference type="GO" id="GO:0003964">
    <property type="term" value="F:RNA-directed DNA polymerase activity"/>
    <property type="evidence" value="ECO:0007669"/>
    <property type="project" value="UniProtKB-KW"/>
</dbReference>
<sequence>MLGSNLKWNTQVDDKTRKACKRLYALRVLKKTGLQERELVLVYKSMIRTILEYAVEAWSDFPQYLSDKLERVQKRALWIIYPGSDYGEALKISKLESLKDRRVDLCK</sequence>
<evidence type="ECO:0000313" key="2">
    <source>
        <dbReference type="Proteomes" id="UP001152795"/>
    </source>
</evidence>
<dbReference type="OrthoDB" id="5986877at2759"/>
<protein>
    <submittedName>
        <fullName evidence="1">RNA-directed DNA polymerase from transposon BS</fullName>
    </submittedName>
</protein>
<proteinExistence type="predicted"/>
<dbReference type="GO" id="GO:0008168">
    <property type="term" value="F:methyltransferase activity"/>
    <property type="evidence" value="ECO:0007669"/>
    <property type="project" value="InterPro"/>
</dbReference>
<dbReference type="InterPro" id="IPR015095">
    <property type="entry name" value="AlkB_hom8_N"/>
</dbReference>
<evidence type="ECO:0000313" key="1">
    <source>
        <dbReference type="EMBL" id="CAB4022029.1"/>
    </source>
</evidence>
<feature type="non-terminal residue" evidence="1">
    <location>
        <position position="107"/>
    </location>
</feature>
<dbReference type="Pfam" id="PF09004">
    <property type="entry name" value="ALKBH8_N"/>
    <property type="match status" value="1"/>
</dbReference>
<dbReference type="EMBL" id="CACRXK020011770">
    <property type="protein sequence ID" value="CAB4022029.1"/>
    <property type="molecule type" value="Genomic_DNA"/>
</dbReference>
<comment type="caution">
    <text evidence="1">The sequence shown here is derived from an EMBL/GenBank/DDBJ whole genome shotgun (WGS) entry which is preliminary data.</text>
</comment>
<dbReference type="Proteomes" id="UP001152795">
    <property type="component" value="Unassembled WGS sequence"/>
</dbReference>
<dbReference type="AlphaFoldDB" id="A0A6S7IYU1"/>
<keyword evidence="1" id="KW-0695">RNA-directed DNA polymerase</keyword>
<keyword evidence="1" id="KW-0548">Nucleotidyltransferase</keyword>
<reference evidence="1" key="1">
    <citation type="submission" date="2020-04" db="EMBL/GenBank/DDBJ databases">
        <authorList>
            <person name="Alioto T."/>
            <person name="Alioto T."/>
            <person name="Gomez Garrido J."/>
        </authorList>
    </citation>
    <scope>NUCLEOTIDE SEQUENCE</scope>
    <source>
        <strain evidence="1">A484AB</strain>
    </source>
</reference>